<proteinExistence type="inferred from homology"/>
<feature type="compositionally biased region" description="Low complexity" evidence="6">
    <location>
        <begin position="231"/>
        <end position="243"/>
    </location>
</feature>
<dbReference type="InterPro" id="IPR000383">
    <property type="entry name" value="Xaa-Pro-like_dom"/>
</dbReference>
<dbReference type="Gene3D" id="2.60.120.260">
    <property type="entry name" value="Galactose-binding domain-like"/>
    <property type="match status" value="1"/>
</dbReference>
<evidence type="ECO:0000256" key="2">
    <source>
        <dbReference type="ARBA" id="ARBA00022448"/>
    </source>
</evidence>
<sequence>MSRLLRSRGQRLTALAAVVVLLAAGGLLLFRDGERPPAYRTQAATIDVATSPGSAEREQLDTTVYVPEETPAPAVLLPHGFGGDKDSVARDAQELAERGFVVLTWSARGFGDSTGAISLNAPDREVADASRLIDHLAGMPEVISDDDGDPRVGVTGASYGGALAMLLAGTDPRVDAIAPAITYNDLRQSLLPNNATDDDLAAASPAPGADTGTGVLKRSWIGTLFSAGSGAPSAAAGAGPDAVEPGDDADSDDLATPPGQGDGTGRAADPGGAQRGPGGNTGGDADGCGRFSAEVCAAYVDVATDGAAEPETLDLLHRVSPASVTDDITVPTLLVQGEHDTLFGLEQADANARQIAEAGGEVSVVWYAGGHDGGGPGPQLRGVMADFLWHHLTGEGEDPAAPFSYDVTGAIRPDGAPSVRNVEAGSYPGVNGRDVQRRAVRLTGEAQTVLRPPGGTPASVSGIPGLNRIVSGSSRLSGLFTIDPPGQAAVFTSRPMSEQLLVTGASTVRLSITPQPASMPGAATSGDGEGGNGTGGTGNSRDTGDGGGAGNPDRAQPGNDSGRGDSEGGDSEGGNSESGETDRNGANAQGGGFTPSEAVLFAKLYDVGPDGTRTLPGNAVSPIRVPLAADGSPTDVTVTLPGIVRPVETDHRLQLVISTTDRSYATPDRPAGFRVALAGQPEVSVPVVPGTTATSGWPVAQLAGIGGALALAVGVGAIGRIRRRRSHRVDPDLADTPMVISGLTKSYPGGLTAVSDLSFRVEPGQVLGLLGPNGAGKTTTLRMLMGLITPTDGEIRVFGHRVTPGAPVLSRIGSFVEGSGFLPHLSGAANLELYWQATGRPTGKAHIDEALEIAGLGDAVHRKVRTYSQGMRQRLAIAQAMLGLPELLVLDEPTNGLDPPQIHQMREVLRRYAATGRTVVVSSHLLAEVEQTCTDVVVMHRGRLVASGGVHDIIAAGGEATFRVDDAERAAEILRGLDGVSDVEITDGLVHADLGELPRSEAVASLVRGDVSVEQAGPRRRLEDAFLQLVGEGES</sequence>
<keyword evidence="10" id="KW-1185">Reference proteome</keyword>
<feature type="region of interest" description="Disordered" evidence="6">
    <location>
        <begin position="231"/>
        <end position="285"/>
    </location>
</feature>
<evidence type="ECO:0000259" key="8">
    <source>
        <dbReference type="PROSITE" id="PS50893"/>
    </source>
</evidence>
<evidence type="ECO:0000256" key="6">
    <source>
        <dbReference type="SAM" id="MobiDB-lite"/>
    </source>
</evidence>
<dbReference type="Gene3D" id="3.40.50.300">
    <property type="entry name" value="P-loop containing nucleotide triphosphate hydrolases"/>
    <property type="match status" value="1"/>
</dbReference>
<dbReference type="Proteomes" id="UP001500467">
    <property type="component" value="Unassembled WGS sequence"/>
</dbReference>
<evidence type="ECO:0000256" key="4">
    <source>
        <dbReference type="ARBA" id="ARBA00022801"/>
    </source>
</evidence>
<keyword evidence="2" id="KW-0813">Transport</keyword>
<dbReference type="PANTHER" id="PTHR43335">
    <property type="entry name" value="ABC TRANSPORTER, ATP-BINDING PROTEIN"/>
    <property type="match status" value="1"/>
</dbReference>
<feature type="compositionally biased region" description="Gly residues" evidence="6">
    <location>
        <begin position="273"/>
        <end position="285"/>
    </location>
</feature>
<dbReference type="Pfam" id="PF02129">
    <property type="entry name" value="Peptidase_S15"/>
    <property type="match status" value="1"/>
</dbReference>
<dbReference type="PANTHER" id="PTHR43335:SF4">
    <property type="entry name" value="ABC TRANSPORTER, ATP-BINDING PROTEIN"/>
    <property type="match status" value="1"/>
</dbReference>
<feature type="compositionally biased region" description="Low complexity" evidence="6">
    <location>
        <begin position="551"/>
        <end position="560"/>
    </location>
</feature>
<dbReference type="EMBL" id="BAAALM010000017">
    <property type="protein sequence ID" value="GAA1219108.1"/>
    <property type="molecule type" value="Genomic_DNA"/>
</dbReference>
<name>A0ABN1VRZ5_9PSEU</name>
<dbReference type="SMART" id="SM00939">
    <property type="entry name" value="PepX_C"/>
    <property type="match status" value="1"/>
</dbReference>
<reference evidence="9 10" key="1">
    <citation type="journal article" date="2019" name="Int. J. Syst. Evol. Microbiol.">
        <title>The Global Catalogue of Microorganisms (GCM) 10K type strain sequencing project: providing services to taxonomists for standard genome sequencing and annotation.</title>
        <authorList>
            <consortium name="The Broad Institute Genomics Platform"/>
            <consortium name="The Broad Institute Genome Sequencing Center for Infectious Disease"/>
            <person name="Wu L."/>
            <person name="Ma J."/>
        </authorList>
    </citation>
    <scope>NUCLEOTIDE SEQUENCE [LARGE SCALE GENOMIC DNA]</scope>
    <source>
        <strain evidence="9 10">JCM 13022</strain>
    </source>
</reference>
<dbReference type="InterPro" id="IPR008979">
    <property type="entry name" value="Galactose-bd-like_sf"/>
</dbReference>
<comment type="caution">
    <text evidence="9">The sequence shown here is derived from an EMBL/GenBank/DDBJ whole genome shotgun (WGS) entry which is preliminary data.</text>
</comment>
<feature type="compositionally biased region" description="Acidic residues" evidence="6">
    <location>
        <begin position="244"/>
        <end position="253"/>
    </location>
</feature>
<gene>
    <name evidence="9" type="ORF">GCM10009675_47240</name>
</gene>
<dbReference type="SUPFAM" id="SSF49785">
    <property type="entry name" value="Galactose-binding domain-like"/>
    <property type="match status" value="1"/>
</dbReference>
<evidence type="ECO:0000256" key="7">
    <source>
        <dbReference type="SAM" id="Phobius"/>
    </source>
</evidence>
<evidence type="ECO:0000313" key="9">
    <source>
        <dbReference type="EMBL" id="GAA1219108.1"/>
    </source>
</evidence>
<keyword evidence="7" id="KW-0812">Transmembrane</keyword>
<dbReference type="PROSITE" id="PS50893">
    <property type="entry name" value="ABC_TRANSPORTER_2"/>
    <property type="match status" value="1"/>
</dbReference>
<dbReference type="InterPro" id="IPR029058">
    <property type="entry name" value="AB_hydrolase_fold"/>
</dbReference>
<dbReference type="PROSITE" id="PS00211">
    <property type="entry name" value="ABC_TRANSPORTER_1"/>
    <property type="match status" value="1"/>
</dbReference>
<keyword evidence="7" id="KW-1133">Transmembrane helix</keyword>
<comment type="similarity">
    <text evidence="1">Belongs to the ABC transporter superfamily.</text>
</comment>
<dbReference type="SMART" id="SM00382">
    <property type="entry name" value="AAA"/>
    <property type="match status" value="1"/>
</dbReference>
<dbReference type="SUPFAM" id="SSF52540">
    <property type="entry name" value="P-loop containing nucleoside triphosphate hydrolases"/>
    <property type="match status" value="1"/>
</dbReference>
<keyword evidence="4" id="KW-0378">Hydrolase</keyword>
<evidence type="ECO:0000256" key="3">
    <source>
        <dbReference type="ARBA" id="ARBA00022741"/>
    </source>
</evidence>
<dbReference type="RefSeq" id="WP_253858976.1">
    <property type="nucleotide sequence ID" value="NZ_BAAALM010000017.1"/>
</dbReference>
<dbReference type="Pfam" id="PF00005">
    <property type="entry name" value="ABC_tran"/>
    <property type="match status" value="1"/>
</dbReference>
<feature type="domain" description="ABC transporter" evidence="8">
    <location>
        <begin position="738"/>
        <end position="966"/>
    </location>
</feature>
<feature type="transmembrane region" description="Helical" evidence="7">
    <location>
        <begin position="12"/>
        <end position="30"/>
    </location>
</feature>
<dbReference type="InterPro" id="IPR003439">
    <property type="entry name" value="ABC_transporter-like_ATP-bd"/>
</dbReference>
<dbReference type="InterPro" id="IPR017871">
    <property type="entry name" value="ABC_transporter-like_CS"/>
</dbReference>
<protein>
    <recommendedName>
        <fullName evidence="8">ABC transporter domain-containing protein</fullName>
    </recommendedName>
</protein>
<feature type="compositionally biased region" description="Gly residues" evidence="6">
    <location>
        <begin position="527"/>
        <end position="538"/>
    </location>
</feature>
<dbReference type="InterPro" id="IPR027417">
    <property type="entry name" value="P-loop_NTPase"/>
</dbReference>
<keyword evidence="5" id="KW-0067">ATP-binding</keyword>
<dbReference type="InterPro" id="IPR013736">
    <property type="entry name" value="Xaa-Pro_dipept_C"/>
</dbReference>
<dbReference type="Gene3D" id="3.40.50.1820">
    <property type="entry name" value="alpha/beta hydrolase"/>
    <property type="match status" value="2"/>
</dbReference>
<feature type="region of interest" description="Disordered" evidence="6">
    <location>
        <begin position="512"/>
        <end position="594"/>
    </location>
</feature>
<accession>A0ABN1VRZ5</accession>
<evidence type="ECO:0000313" key="10">
    <source>
        <dbReference type="Proteomes" id="UP001500467"/>
    </source>
</evidence>
<evidence type="ECO:0000256" key="5">
    <source>
        <dbReference type="ARBA" id="ARBA00022840"/>
    </source>
</evidence>
<dbReference type="InterPro" id="IPR003593">
    <property type="entry name" value="AAA+_ATPase"/>
</dbReference>
<organism evidence="9 10">
    <name type="scientific">Prauserella alba</name>
    <dbReference type="NCBI Taxonomy" id="176898"/>
    <lineage>
        <taxon>Bacteria</taxon>
        <taxon>Bacillati</taxon>
        <taxon>Actinomycetota</taxon>
        <taxon>Actinomycetes</taxon>
        <taxon>Pseudonocardiales</taxon>
        <taxon>Pseudonocardiaceae</taxon>
        <taxon>Prauserella</taxon>
    </lineage>
</organism>
<dbReference type="SUPFAM" id="SSF53474">
    <property type="entry name" value="alpha/beta-Hydrolases"/>
    <property type="match status" value="1"/>
</dbReference>
<keyword evidence="7" id="KW-0472">Membrane</keyword>
<keyword evidence="3" id="KW-0547">Nucleotide-binding</keyword>
<evidence type="ECO:0000256" key="1">
    <source>
        <dbReference type="ARBA" id="ARBA00005417"/>
    </source>
</evidence>